<accession>A0A5J9VBP2</accession>
<name>A0A5J9VBP2_9POAL</name>
<comment type="caution">
    <text evidence="3">The sequence shown here is derived from an EMBL/GenBank/DDBJ whole genome shotgun (WGS) entry which is preliminary data.</text>
</comment>
<evidence type="ECO:0000313" key="4">
    <source>
        <dbReference type="Proteomes" id="UP000324897"/>
    </source>
</evidence>
<dbReference type="EMBL" id="RWGY01000011">
    <property type="protein sequence ID" value="TVU32240.1"/>
    <property type="molecule type" value="Genomic_DNA"/>
</dbReference>
<evidence type="ECO:0000256" key="1">
    <source>
        <dbReference type="SAM" id="MobiDB-lite"/>
    </source>
</evidence>
<feature type="region of interest" description="Disordered" evidence="1">
    <location>
        <begin position="90"/>
        <end position="125"/>
    </location>
</feature>
<feature type="non-terminal residue" evidence="3">
    <location>
        <position position="1"/>
    </location>
</feature>
<keyword evidence="4" id="KW-1185">Reference proteome</keyword>
<evidence type="ECO:0008006" key="5">
    <source>
        <dbReference type="Google" id="ProtNLM"/>
    </source>
</evidence>
<dbReference type="OrthoDB" id="676790at2759"/>
<feature type="signal peptide" evidence="2">
    <location>
        <begin position="1"/>
        <end position="22"/>
    </location>
</feature>
<gene>
    <name evidence="3" type="ORF">EJB05_23963</name>
</gene>
<protein>
    <recommendedName>
        <fullName evidence="5">Gnk2-homologous domain-containing protein</fullName>
    </recommendedName>
</protein>
<sequence length="258" mass="27336">MALQRSGLSDLLILLLVIVVMAEPGFAFKLEADNTISHFPPLIDCGPASAAPSSTFHANVLSLLGTLPSTAAAAPTGFATALSRGAGSTAHSRAASASAREGAAPPLPRLTGTASPACPPPPETSRRCGTWRAGCFLSFADTNATSPREDAFRGWFYNDDDDDATPSPTAALVRQCAGARTAAECSQCLNKSARVLRELRRRRRLSRIHGESVVVVGYGCVLRVVLRHPLNCRDGRNRSRRSLWDAVLHQESVGMSSG</sequence>
<feature type="compositionally biased region" description="Low complexity" evidence="1">
    <location>
        <begin position="90"/>
        <end position="104"/>
    </location>
</feature>
<keyword evidence="2" id="KW-0732">Signal</keyword>
<dbReference type="Gramene" id="TVU32240">
    <property type="protein sequence ID" value="TVU32240"/>
    <property type="gene ID" value="EJB05_23963"/>
</dbReference>
<evidence type="ECO:0000256" key="2">
    <source>
        <dbReference type="SAM" id="SignalP"/>
    </source>
</evidence>
<organism evidence="3 4">
    <name type="scientific">Eragrostis curvula</name>
    <name type="common">weeping love grass</name>
    <dbReference type="NCBI Taxonomy" id="38414"/>
    <lineage>
        <taxon>Eukaryota</taxon>
        <taxon>Viridiplantae</taxon>
        <taxon>Streptophyta</taxon>
        <taxon>Embryophyta</taxon>
        <taxon>Tracheophyta</taxon>
        <taxon>Spermatophyta</taxon>
        <taxon>Magnoliopsida</taxon>
        <taxon>Liliopsida</taxon>
        <taxon>Poales</taxon>
        <taxon>Poaceae</taxon>
        <taxon>PACMAD clade</taxon>
        <taxon>Chloridoideae</taxon>
        <taxon>Eragrostideae</taxon>
        <taxon>Eragrostidinae</taxon>
        <taxon>Eragrostis</taxon>
    </lineage>
</organism>
<feature type="chain" id="PRO_5023842594" description="Gnk2-homologous domain-containing protein" evidence="2">
    <location>
        <begin position="23"/>
        <end position="258"/>
    </location>
</feature>
<proteinExistence type="predicted"/>
<reference evidence="3 4" key="1">
    <citation type="journal article" date="2019" name="Sci. Rep.">
        <title>A high-quality genome of Eragrostis curvula grass provides insights into Poaceae evolution and supports new strategies to enhance forage quality.</title>
        <authorList>
            <person name="Carballo J."/>
            <person name="Santos B.A.C.M."/>
            <person name="Zappacosta D."/>
            <person name="Garbus I."/>
            <person name="Selva J.P."/>
            <person name="Gallo C.A."/>
            <person name="Diaz A."/>
            <person name="Albertini E."/>
            <person name="Caccamo M."/>
            <person name="Echenique V."/>
        </authorList>
    </citation>
    <scope>NUCLEOTIDE SEQUENCE [LARGE SCALE GENOMIC DNA]</scope>
    <source>
        <strain evidence="4">cv. Victoria</strain>
        <tissue evidence="3">Leaf</tissue>
    </source>
</reference>
<evidence type="ECO:0000313" key="3">
    <source>
        <dbReference type="EMBL" id="TVU32240.1"/>
    </source>
</evidence>
<dbReference type="Proteomes" id="UP000324897">
    <property type="component" value="Chromosome 1"/>
</dbReference>
<dbReference type="AlphaFoldDB" id="A0A5J9VBP2"/>